<organism evidence="1">
    <name type="scientific">Malaco herpesvirus 2</name>
    <dbReference type="NCBI Taxonomy" id="3031798"/>
    <lineage>
        <taxon>Viruses</taxon>
        <taxon>Duplodnaviria</taxon>
        <taxon>Heunggongvirae</taxon>
        <taxon>Peploviricota</taxon>
        <taxon>Herviviricetes</taxon>
        <taxon>Herpesvirales</taxon>
        <taxon>Malacoherpesviridae</taxon>
    </lineage>
</organism>
<name>A0AA48SEZ4_9VIRU</name>
<accession>A0AA48SEZ4</accession>
<reference evidence="1" key="1">
    <citation type="journal article" date="2023" name="Front. Mar. Sci.">
        <title>Tracing the invertebrate herpesviruses in the global sequence datasets.</title>
        <authorList>
            <person name="Rosani U."/>
            <person name="Gaia M."/>
            <person name="Delmont T.O."/>
            <person name="Krupovic M."/>
        </authorList>
    </citation>
    <scope>NUCLEOTIDE SEQUENCE</scope>
    <source>
        <strain evidence="1">MalacoHV2/Med/2018 153</strain>
    </source>
</reference>
<proteinExistence type="predicted"/>
<sequence>MCIFFPQNKGCVDKPKNICKQLKSHTLTMEFIDLLFKPIVDLECVYSDSTFRVVNSVDIRDTDLFYKYTCYTINESTLVPNNKAVERFITFWKNCCSQNIFVDIREGFMCVLLTMKIDCKEHDHIMSYVIDKLYVFEKTYSLIGDRLRELVFMRYLMKHKKIHLLLHELLYFLFIRKILFHCGIYACDYDWLNTLDINCKFSKNDYQYKQLLWQPT</sequence>
<evidence type="ECO:0000313" key="1">
    <source>
        <dbReference type="EMBL" id="DBA11570.1"/>
    </source>
</evidence>
<dbReference type="EMBL" id="BK063060">
    <property type="protein sequence ID" value="DBA11570.1"/>
    <property type="molecule type" value="Genomic_DNA"/>
</dbReference>
<protein>
    <submittedName>
        <fullName evidence="1">ORF30</fullName>
    </submittedName>
</protein>
<reference evidence="1" key="2">
    <citation type="submission" date="2023-01" db="EMBL/GenBank/DDBJ databases">
        <authorList>
            <person name="Rosani U."/>
            <person name="Delmont T.O."/>
            <person name="Gaia M."/>
            <person name="Krupovic M."/>
        </authorList>
    </citation>
    <scope>NUCLEOTIDE SEQUENCE</scope>
    <source>
        <strain evidence="1">MalacoHV2/Med/2018 153</strain>
    </source>
</reference>